<dbReference type="InterPro" id="IPR036097">
    <property type="entry name" value="HisK_dim/P_sf"/>
</dbReference>
<keyword evidence="6" id="KW-0808">Transferase</keyword>
<keyword evidence="9 18" id="KW-0418">Kinase</keyword>
<dbReference type="Pfam" id="PF00672">
    <property type="entry name" value="HAMP"/>
    <property type="match status" value="1"/>
</dbReference>
<evidence type="ECO:0000256" key="9">
    <source>
        <dbReference type="ARBA" id="ARBA00022777"/>
    </source>
</evidence>
<keyword evidence="7 15" id="KW-0812">Transmembrane</keyword>
<evidence type="ECO:0000313" key="19">
    <source>
        <dbReference type="Proteomes" id="UP000502136"/>
    </source>
</evidence>
<evidence type="ECO:0000256" key="2">
    <source>
        <dbReference type="ARBA" id="ARBA00004651"/>
    </source>
</evidence>
<evidence type="ECO:0000256" key="15">
    <source>
        <dbReference type="SAM" id="Phobius"/>
    </source>
</evidence>
<dbReference type="InterPro" id="IPR003660">
    <property type="entry name" value="HAMP_dom"/>
</dbReference>
<dbReference type="InterPro" id="IPR003661">
    <property type="entry name" value="HisK_dim/P_dom"/>
</dbReference>
<dbReference type="GO" id="GO:0000155">
    <property type="term" value="F:phosphorelay sensor kinase activity"/>
    <property type="evidence" value="ECO:0007669"/>
    <property type="project" value="InterPro"/>
</dbReference>
<dbReference type="GO" id="GO:0005524">
    <property type="term" value="F:ATP binding"/>
    <property type="evidence" value="ECO:0007669"/>
    <property type="project" value="UniProtKB-KW"/>
</dbReference>
<dbReference type="SMART" id="SM00387">
    <property type="entry name" value="HATPase_c"/>
    <property type="match status" value="1"/>
</dbReference>
<dbReference type="CDD" id="cd06225">
    <property type="entry name" value="HAMP"/>
    <property type="match status" value="1"/>
</dbReference>
<dbReference type="PROSITE" id="PS50109">
    <property type="entry name" value="HIS_KIN"/>
    <property type="match status" value="1"/>
</dbReference>
<evidence type="ECO:0000256" key="12">
    <source>
        <dbReference type="ARBA" id="ARBA00023012"/>
    </source>
</evidence>
<evidence type="ECO:0000256" key="5">
    <source>
        <dbReference type="ARBA" id="ARBA00022553"/>
    </source>
</evidence>
<dbReference type="CDD" id="cd00082">
    <property type="entry name" value="HisKA"/>
    <property type="match status" value="1"/>
</dbReference>
<dbReference type="Pfam" id="PF00512">
    <property type="entry name" value="HisKA"/>
    <property type="match status" value="1"/>
</dbReference>
<dbReference type="InterPro" id="IPR050398">
    <property type="entry name" value="HssS/ArlS-like"/>
</dbReference>
<feature type="transmembrane region" description="Helical" evidence="15">
    <location>
        <begin position="20"/>
        <end position="43"/>
    </location>
</feature>
<evidence type="ECO:0000256" key="14">
    <source>
        <dbReference type="SAM" id="MobiDB-lite"/>
    </source>
</evidence>
<dbReference type="KEGG" id="palr:HGI30_02050"/>
<keyword evidence="11 15" id="KW-1133">Transmembrane helix</keyword>
<feature type="transmembrane region" description="Helical" evidence="15">
    <location>
        <begin position="175"/>
        <end position="196"/>
    </location>
</feature>
<dbReference type="Proteomes" id="UP000502136">
    <property type="component" value="Chromosome"/>
</dbReference>
<organism evidence="18 19">
    <name type="scientific">Paenibacillus albicereus</name>
    <dbReference type="NCBI Taxonomy" id="2726185"/>
    <lineage>
        <taxon>Bacteria</taxon>
        <taxon>Bacillati</taxon>
        <taxon>Bacillota</taxon>
        <taxon>Bacilli</taxon>
        <taxon>Bacillales</taxon>
        <taxon>Paenibacillaceae</taxon>
        <taxon>Paenibacillus</taxon>
    </lineage>
</organism>
<dbReference type="GO" id="GO:0005886">
    <property type="term" value="C:plasma membrane"/>
    <property type="evidence" value="ECO:0007669"/>
    <property type="project" value="UniProtKB-SubCell"/>
</dbReference>
<dbReference type="RefSeq" id="WP_168906168.1">
    <property type="nucleotide sequence ID" value="NZ_CP051428.1"/>
</dbReference>
<evidence type="ECO:0000256" key="7">
    <source>
        <dbReference type="ARBA" id="ARBA00022692"/>
    </source>
</evidence>
<dbReference type="InterPro" id="IPR003594">
    <property type="entry name" value="HATPase_dom"/>
</dbReference>
<keyword evidence="19" id="KW-1185">Reference proteome</keyword>
<evidence type="ECO:0000256" key="11">
    <source>
        <dbReference type="ARBA" id="ARBA00022989"/>
    </source>
</evidence>
<keyword evidence="4" id="KW-1003">Cell membrane</keyword>
<evidence type="ECO:0000256" key="10">
    <source>
        <dbReference type="ARBA" id="ARBA00022840"/>
    </source>
</evidence>
<comment type="subcellular location">
    <subcellularLocation>
        <location evidence="2">Cell membrane</location>
        <topology evidence="2">Multi-pass membrane protein</topology>
    </subcellularLocation>
</comment>
<keyword evidence="8" id="KW-0547">Nucleotide-binding</keyword>
<dbReference type="SUPFAM" id="SSF47384">
    <property type="entry name" value="Homodimeric domain of signal transducing histidine kinase"/>
    <property type="match status" value="1"/>
</dbReference>
<gene>
    <name evidence="18" type="ORF">HGI30_02050</name>
</gene>
<comment type="catalytic activity">
    <reaction evidence="1">
        <text>ATP + protein L-histidine = ADP + protein N-phospho-L-histidine.</text>
        <dbReference type="EC" id="2.7.13.3"/>
    </reaction>
</comment>
<evidence type="ECO:0000256" key="6">
    <source>
        <dbReference type="ARBA" id="ARBA00022679"/>
    </source>
</evidence>
<dbReference type="PANTHER" id="PTHR45528:SF9">
    <property type="entry name" value="SENSOR HISTIDINE KINASE YBDK"/>
    <property type="match status" value="1"/>
</dbReference>
<evidence type="ECO:0000256" key="8">
    <source>
        <dbReference type="ARBA" id="ARBA00022741"/>
    </source>
</evidence>
<dbReference type="SMART" id="SM00388">
    <property type="entry name" value="HisKA"/>
    <property type="match status" value="1"/>
</dbReference>
<evidence type="ECO:0000259" key="17">
    <source>
        <dbReference type="PROSITE" id="PS50885"/>
    </source>
</evidence>
<feature type="domain" description="Histidine kinase" evidence="16">
    <location>
        <begin position="263"/>
        <end position="460"/>
    </location>
</feature>
<proteinExistence type="predicted"/>
<dbReference type="InterPro" id="IPR036890">
    <property type="entry name" value="HATPase_C_sf"/>
</dbReference>
<reference evidence="18 19" key="1">
    <citation type="submission" date="2020-04" db="EMBL/GenBank/DDBJ databases">
        <title>Novel Paenibacillus strain UniB2 isolated from commercial digestive syrup.</title>
        <authorList>
            <person name="Thorat V."/>
            <person name="Kirdat K."/>
            <person name="Tiwarekar B."/>
            <person name="Yadav A."/>
        </authorList>
    </citation>
    <scope>NUCLEOTIDE SEQUENCE [LARGE SCALE GENOMIC DNA]</scope>
    <source>
        <strain evidence="18 19">UniB2</strain>
    </source>
</reference>
<evidence type="ECO:0000256" key="1">
    <source>
        <dbReference type="ARBA" id="ARBA00000085"/>
    </source>
</evidence>
<keyword evidence="5" id="KW-0597">Phosphoprotein</keyword>
<keyword evidence="12" id="KW-0902">Two-component regulatory system</keyword>
<name>A0A6H2GST4_9BACL</name>
<dbReference type="Gene3D" id="6.10.340.10">
    <property type="match status" value="1"/>
</dbReference>
<dbReference type="SMART" id="SM00304">
    <property type="entry name" value="HAMP"/>
    <property type="match status" value="1"/>
</dbReference>
<dbReference type="EMBL" id="CP051428">
    <property type="protein sequence ID" value="QJC50491.1"/>
    <property type="molecule type" value="Genomic_DNA"/>
</dbReference>
<protein>
    <recommendedName>
        <fullName evidence="3">histidine kinase</fullName>
        <ecNumber evidence="3">2.7.13.3</ecNumber>
    </recommendedName>
</protein>
<dbReference type="SUPFAM" id="SSF158472">
    <property type="entry name" value="HAMP domain-like"/>
    <property type="match status" value="1"/>
</dbReference>
<dbReference type="Gene3D" id="3.30.565.10">
    <property type="entry name" value="Histidine kinase-like ATPase, C-terminal domain"/>
    <property type="match status" value="1"/>
</dbReference>
<feature type="domain" description="HAMP" evidence="17">
    <location>
        <begin position="196"/>
        <end position="248"/>
    </location>
</feature>
<evidence type="ECO:0000256" key="13">
    <source>
        <dbReference type="ARBA" id="ARBA00023136"/>
    </source>
</evidence>
<accession>A0A6H2GST4</accession>
<feature type="region of interest" description="Disordered" evidence="14">
    <location>
        <begin position="457"/>
        <end position="487"/>
    </location>
</feature>
<sequence>MSRLLQSLRRPSLLLRYGGIVLSAIVMLPLLLMLVGVVTMSSLEWLFPRSEPSIYSDTTKLRLAWEAEAAAMGGASDEEAAARLTAWKERYPRSYVFRVDAAGRLRDAMPKRKDVPEAWSPAFTVEYMKDAVSGDRYTVVSFVGSSRAEGFVALEVPRYLTLPYSQRMDRVSGGVYAGGVLLMLGLFLLVSMLFFLRIRRRLVRLQAAMERPSAGGLPEPVELSGSDEIGRLEGSFNGMVRQLEDARRRERQEEELRRDLIARLSHDLRTPLTVLRAHAHTLAKEPLGPSGRESLALMTGKLDYLSEMMENLFSYNLLSAGKYPYRPERLDAARLVRTQLAAWYPAFEQAGLELESDLPEQPLWWTADPRWLERVLDNLLLNVLRHAASGGWCAVRLTAEAGGTLRIEDRGPGMDAPSPAKGSGLGLAIAELMLHEQGLSRTVRSSPEGTVVEIRQAARSGADEAAGRLTDGGAKRAGAVNGGAERV</sequence>
<dbReference type="Pfam" id="PF02518">
    <property type="entry name" value="HATPase_c"/>
    <property type="match status" value="1"/>
</dbReference>
<keyword evidence="13 15" id="KW-0472">Membrane</keyword>
<dbReference type="PROSITE" id="PS50885">
    <property type="entry name" value="HAMP"/>
    <property type="match status" value="1"/>
</dbReference>
<evidence type="ECO:0000256" key="4">
    <source>
        <dbReference type="ARBA" id="ARBA00022475"/>
    </source>
</evidence>
<dbReference type="SUPFAM" id="SSF55874">
    <property type="entry name" value="ATPase domain of HSP90 chaperone/DNA topoisomerase II/histidine kinase"/>
    <property type="match status" value="1"/>
</dbReference>
<evidence type="ECO:0000256" key="3">
    <source>
        <dbReference type="ARBA" id="ARBA00012438"/>
    </source>
</evidence>
<evidence type="ECO:0000259" key="16">
    <source>
        <dbReference type="PROSITE" id="PS50109"/>
    </source>
</evidence>
<dbReference type="Gene3D" id="1.10.287.130">
    <property type="match status" value="1"/>
</dbReference>
<dbReference type="AlphaFoldDB" id="A0A6H2GST4"/>
<dbReference type="PANTHER" id="PTHR45528">
    <property type="entry name" value="SENSOR HISTIDINE KINASE CPXA"/>
    <property type="match status" value="1"/>
</dbReference>
<evidence type="ECO:0000313" key="18">
    <source>
        <dbReference type="EMBL" id="QJC50491.1"/>
    </source>
</evidence>
<keyword evidence="10" id="KW-0067">ATP-binding</keyword>
<dbReference type="InterPro" id="IPR005467">
    <property type="entry name" value="His_kinase_dom"/>
</dbReference>
<dbReference type="EC" id="2.7.13.3" evidence="3"/>